<proteinExistence type="predicted"/>
<feature type="compositionally biased region" description="Low complexity" evidence="1">
    <location>
        <begin position="104"/>
        <end position="116"/>
    </location>
</feature>
<protein>
    <submittedName>
        <fullName evidence="2">Uncharacterized protein</fullName>
    </submittedName>
</protein>
<dbReference type="EnsemblMetazoa" id="PPA32995.1">
    <property type="protein sequence ID" value="PPA32995.1"/>
    <property type="gene ID" value="WBGene00205855"/>
</dbReference>
<reference evidence="2" key="2">
    <citation type="submission" date="2022-06" db="UniProtKB">
        <authorList>
            <consortium name="EnsemblMetazoa"/>
        </authorList>
    </citation>
    <scope>IDENTIFICATION</scope>
    <source>
        <strain evidence="2">PS312</strain>
    </source>
</reference>
<dbReference type="Proteomes" id="UP000005239">
    <property type="component" value="Unassembled WGS sequence"/>
</dbReference>
<name>A0A2A6C902_PRIPA</name>
<dbReference type="AlphaFoldDB" id="A0A2A6C902"/>
<evidence type="ECO:0000313" key="3">
    <source>
        <dbReference type="Proteomes" id="UP000005239"/>
    </source>
</evidence>
<evidence type="ECO:0000256" key="1">
    <source>
        <dbReference type="SAM" id="MobiDB-lite"/>
    </source>
</evidence>
<keyword evidence="3" id="KW-1185">Reference proteome</keyword>
<accession>A0A8R1YJI8</accession>
<accession>A0A2A6C902</accession>
<gene>
    <name evidence="2" type="primary">WBGene00205855</name>
</gene>
<feature type="region of interest" description="Disordered" evidence="1">
    <location>
        <begin position="88"/>
        <end position="116"/>
    </location>
</feature>
<evidence type="ECO:0000313" key="2">
    <source>
        <dbReference type="EnsemblMetazoa" id="PPA32995.1"/>
    </source>
</evidence>
<reference evidence="3" key="1">
    <citation type="journal article" date="2008" name="Nat. Genet.">
        <title>The Pristionchus pacificus genome provides a unique perspective on nematode lifestyle and parasitism.</title>
        <authorList>
            <person name="Dieterich C."/>
            <person name="Clifton S.W."/>
            <person name="Schuster L.N."/>
            <person name="Chinwalla A."/>
            <person name="Delehaunty K."/>
            <person name="Dinkelacker I."/>
            <person name="Fulton L."/>
            <person name="Fulton R."/>
            <person name="Godfrey J."/>
            <person name="Minx P."/>
            <person name="Mitreva M."/>
            <person name="Roeseler W."/>
            <person name="Tian H."/>
            <person name="Witte H."/>
            <person name="Yang S.P."/>
            <person name="Wilson R.K."/>
            <person name="Sommer R.J."/>
        </authorList>
    </citation>
    <scope>NUCLEOTIDE SEQUENCE [LARGE SCALE GENOMIC DNA]</scope>
    <source>
        <strain evidence="3">PS312</strain>
    </source>
</reference>
<feature type="region of interest" description="Disordered" evidence="1">
    <location>
        <begin position="1"/>
        <end position="37"/>
    </location>
</feature>
<sequence length="138" mass="15338">MVRNVLFPSKDPHHDLQPTVKHATKKTRTKKEERTHSWLSRSTGISLVGLPSGRCIEIYGPRVGSVAPVARAAPAAAVVALVGRAKGSENNGEICPRARDVTSKQQQQVDQKPLQKVTSRRIRCINLTRPRKEKEEKD</sequence>
<organism evidence="2 3">
    <name type="scientific">Pristionchus pacificus</name>
    <name type="common">Parasitic nematode worm</name>
    <dbReference type="NCBI Taxonomy" id="54126"/>
    <lineage>
        <taxon>Eukaryota</taxon>
        <taxon>Metazoa</taxon>
        <taxon>Ecdysozoa</taxon>
        <taxon>Nematoda</taxon>
        <taxon>Chromadorea</taxon>
        <taxon>Rhabditida</taxon>
        <taxon>Rhabditina</taxon>
        <taxon>Diplogasteromorpha</taxon>
        <taxon>Diplogasteroidea</taxon>
        <taxon>Neodiplogasteridae</taxon>
        <taxon>Pristionchus</taxon>
    </lineage>
</organism>